<keyword evidence="2 5" id="KW-0479">Metal-binding</keyword>
<sequence length="338" mass="35811">MRAARYQGARDFRVEAVEAAEPAAGEVQIKVAYAGICGTDLHIFHGHMDARVSAPQSIGHEMSGTVAAVGEGVTGLAIGQPVTVMPLAPCNDCPACRAGHSHICQNLDFIGIETPGALQELWNVPAHAVVALDAGLSLEHAALIEPLAVACHDVRRARLVAGEFAVVVGGGPIGQLIALVAQATGAQVVLFEPNADRRQVSAELGIEALDPLSLDPVALVEERTGGAGADVVFEVAGVAPTALQSVEFARVRGRIVIVAIHPNPVPMNLHRMFWRELEILGARVYEREDFERAAALLTAGEMPVDTLITEIIPLDRVQQAFERLERADAMKLLVAVAE</sequence>
<comment type="cofactor">
    <cofactor evidence="1 5">
        <name>Zn(2+)</name>
        <dbReference type="ChEBI" id="CHEBI:29105"/>
    </cofactor>
</comment>
<gene>
    <name evidence="7" type="ORF">FB468_2306</name>
</gene>
<dbReference type="PANTHER" id="PTHR43401:SF2">
    <property type="entry name" value="L-THREONINE 3-DEHYDROGENASE"/>
    <property type="match status" value="1"/>
</dbReference>
<feature type="domain" description="Enoyl reductase (ER)" evidence="6">
    <location>
        <begin position="8"/>
        <end position="334"/>
    </location>
</feature>
<dbReference type="SUPFAM" id="SSF50129">
    <property type="entry name" value="GroES-like"/>
    <property type="match status" value="1"/>
</dbReference>
<organism evidence="7 8">
    <name type="scientific">Leucobacter komagatae</name>
    <dbReference type="NCBI Taxonomy" id="55969"/>
    <lineage>
        <taxon>Bacteria</taxon>
        <taxon>Bacillati</taxon>
        <taxon>Actinomycetota</taxon>
        <taxon>Actinomycetes</taxon>
        <taxon>Micrococcales</taxon>
        <taxon>Microbacteriaceae</taxon>
        <taxon>Leucobacter</taxon>
    </lineage>
</organism>
<evidence type="ECO:0000256" key="2">
    <source>
        <dbReference type="ARBA" id="ARBA00022723"/>
    </source>
</evidence>
<dbReference type="Gene3D" id="3.90.180.10">
    <property type="entry name" value="Medium-chain alcohol dehydrogenases, catalytic domain"/>
    <property type="match status" value="1"/>
</dbReference>
<dbReference type="InterPro" id="IPR020843">
    <property type="entry name" value="ER"/>
</dbReference>
<dbReference type="Pfam" id="PF00107">
    <property type="entry name" value="ADH_zinc_N"/>
    <property type="match status" value="1"/>
</dbReference>
<dbReference type="RefSeq" id="WP_141887463.1">
    <property type="nucleotide sequence ID" value="NZ_BAAAUY010000011.1"/>
</dbReference>
<comment type="similarity">
    <text evidence="5">Belongs to the zinc-containing alcohol dehydrogenase family.</text>
</comment>
<evidence type="ECO:0000259" key="6">
    <source>
        <dbReference type="SMART" id="SM00829"/>
    </source>
</evidence>
<evidence type="ECO:0000256" key="3">
    <source>
        <dbReference type="ARBA" id="ARBA00022833"/>
    </source>
</evidence>
<protein>
    <submittedName>
        <fullName evidence="7">2-desacetyl-2-hydroxyethyl bacteriochlorophyllide A dehydrogenase</fullName>
    </submittedName>
</protein>
<dbReference type="AlphaFoldDB" id="A0A542Y863"/>
<dbReference type="SUPFAM" id="SSF51735">
    <property type="entry name" value="NAD(P)-binding Rossmann-fold domains"/>
    <property type="match status" value="1"/>
</dbReference>
<dbReference type="EMBL" id="VFON01000001">
    <property type="protein sequence ID" value="TQL44255.1"/>
    <property type="molecule type" value="Genomic_DNA"/>
</dbReference>
<dbReference type="InterPro" id="IPR050129">
    <property type="entry name" value="Zn_alcohol_dh"/>
</dbReference>
<comment type="caution">
    <text evidence="7">The sequence shown here is derived from an EMBL/GenBank/DDBJ whole genome shotgun (WGS) entry which is preliminary data.</text>
</comment>
<evidence type="ECO:0000256" key="1">
    <source>
        <dbReference type="ARBA" id="ARBA00001947"/>
    </source>
</evidence>
<dbReference type="Proteomes" id="UP000319094">
    <property type="component" value="Unassembled WGS sequence"/>
</dbReference>
<evidence type="ECO:0000256" key="4">
    <source>
        <dbReference type="ARBA" id="ARBA00023002"/>
    </source>
</evidence>
<proteinExistence type="inferred from homology"/>
<dbReference type="PROSITE" id="PS00059">
    <property type="entry name" value="ADH_ZINC"/>
    <property type="match status" value="1"/>
</dbReference>
<name>A0A542Y863_9MICO</name>
<dbReference type="InterPro" id="IPR013154">
    <property type="entry name" value="ADH-like_N"/>
</dbReference>
<dbReference type="InterPro" id="IPR002328">
    <property type="entry name" value="ADH_Zn_CS"/>
</dbReference>
<dbReference type="InterPro" id="IPR036291">
    <property type="entry name" value="NAD(P)-bd_dom_sf"/>
</dbReference>
<evidence type="ECO:0000313" key="8">
    <source>
        <dbReference type="Proteomes" id="UP000319094"/>
    </source>
</evidence>
<dbReference type="SMART" id="SM00829">
    <property type="entry name" value="PKS_ER"/>
    <property type="match status" value="1"/>
</dbReference>
<keyword evidence="8" id="KW-1185">Reference proteome</keyword>
<reference evidence="7 8" key="1">
    <citation type="submission" date="2019-06" db="EMBL/GenBank/DDBJ databases">
        <title>Sequencing the genomes of 1000 actinobacteria strains.</title>
        <authorList>
            <person name="Klenk H.-P."/>
        </authorList>
    </citation>
    <scope>NUCLEOTIDE SEQUENCE [LARGE SCALE GENOMIC DNA]</scope>
    <source>
        <strain evidence="7 8">DSM 8803</strain>
    </source>
</reference>
<evidence type="ECO:0000313" key="7">
    <source>
        <dbReference type="EMBL" id="TQL44255.1"/>
    </source>
</evidence>
<dbReference type="InterPro" id="IPR013149">
    <property type="entry name" value="ADH-like_C"/>
</dbReference>
<keyword evidence="3 5" id="KW-0862">Zinc</keyword>
<dbReference type="GO" id="GO:0016491">
    <property type="term" value="F:oxidoreductase activity"/>
    <property type="evidence" value="ECO:0007669"/>
    <property type="project" value="UniProtKB-KW"/>
</dbReference>
<dbReference type="Pfam" id="PF08240">
    <property type="entry name" value="ADH_N"/>
    <property type="match status" value="1"/>
</dbReference>
<evidence type="ECO:0000256" key="5">
    <source>
        <dbReference type="RuleBase" id="RU361277"/>
    </source>
</evidence>
<keyword evidence="4" id="KW-0560">Oxidoreductase</keyword>
<dbReference type="OrthoDB" id="9797931at2"/>
<dbReference type="InterPro" id="IPR011032">
    <property type="entry name" value="GroES-like_sf"/>
</dbReference>
<dbReference type="Gene3D" id="3.40.50.720">
    <property type="entry name" value="NAD(P)-binding Rossmann-like Domain"/>
    <property type="match status" value="1"/>
</dbReference>
<accession>A0A542Y863</accession>
<dbReference type="PANTHER" id="PTHR43401">
    <property type="entry name" value="L-THREONINE 3-DEHYDROGENASE"/>
    <property type="match status" value="1"/>
</dbReference>
<dbReference type="GO" id="GO:0008270">
    <property type="term" value="F:zinc ion binding"/>
    <property type="evidence" value="ECO:0007669"/>
    <property type="project" value="InterPro"/>
</dbReference>